<feature type="transmembrane region" description="Helical" evidence="1">
    <location>
        <begin position="193"/>
        <end position="212"/>
    </location>
</feature>
<feature type="transmembrane region" description="Helical" evidence="1">
    <location>
        <begin position="55"/>
        <end position="74"/>
    </location>
</feature>
<dbReference type="AlphaFoldDB" id="A0AA37BRS9"/>
<feature type="transmembrane region" description="Helical" evidence="1">
    <location>
        <begin position="125"/>
        <end position="147"/>
    </location>
</feature>
<dbReference type="Proteomes" id="UP000632195">
    <property type="component" value="Unassembled WGS sequence"/>
</dbReference>
<comment type="caution">
    <text evidence="2">The sequence shown here is derived from an EMBL/GenBank/DDBJ whole genome shotgun (WGS) entry which is preliminary data.</text>
</comment>
<gene>
    <name evidence="2" type="ORF">GCM10007108_11050</name>
</gene>
<evidence type="ECO:0000313" key="2">
    <source>
        <dbReference type="EMBL" id="GGM74846.1"/>
    </source>
</evidence>
<keyword evidence="1" id="KW-1133">Transmembrane helix</keyword>
<accession>A0AA37BRS9</accession>
<feature type="transmembrane region" description="Helical" evidence="1">
    <location>
        <begin position="224"/>
        <end position="245"/>
    </location>
</feature>
<evidence type="ECO:0000256" key="1">
    <source>
        <dbReference type="SAM" id="Phobius"/>
    </source>
</evidence>
<keyword evidence="1" id="KW-0472">Membrane</keyword>
<feature type="transmembrane region" description="Helical" evidence="1">
    <location>
        <begin position="154"/>
        <end position="181"/>
    </location>
</feature>
<dbReference type="EMBL" id="BMNY01000001">
    <property type="protein sequence ID" value="GGM74846.1"/>
    <property type="molecule type" value="Genomic_DNA"/>
</dbReference>
<sequence>MSLSALVQAISSALLSLDYLLWHFAVMHALTPNYEFGIESRVVAEVPLYHQLLRYALPSLDTAGWALLGLAMLAGVAGRERAERTIAAALTSLTVSSLSFAITHWTERTFLSLYSIAWGDFGRHISYPLPVAAHAGGLILLVLYYSALMVSLSLLLAVALVLEALTLALQFVLPVVTAIAILPAARREAIRLWSLYMQSLASPFVILLCVYLSSFLMGYAGLQIGMLLLAPLSVTLIVGIGGIYLGQGLSYMASSISIAIWPGLLRSFRRHISRDDRMQDMERESDDS</sequence>
<feature type="transmembrane region" description="Helical" evidence="1">
    <location>
        <begin position="251"/>
        <end position="268"/>
    </location>
</feature>
<protein>
    <submittedName>
        <fullName evidence="2">Uncharacterized protein</fullName>
    </submittedName>
</protein>
<name>A0AA37BRS9_9ARCH</name>
<keyword evidence="1" id="KW-0812">Transmembrane</keyword>
<reference evidence="2" key="2">
    <citation type="submission" date="2022-09" db="EMBL/GenBank/DDBJ databases">
        <authorList>
            <person name="Sun Q."/>
            <person name="Ohkuma M."/>
        </authorList>
    </citation>
    <scope>NUCLEOTIDE SEQUENCE</scope>
    <source>
        <strain evidence="2">JCM 13583</strain>
    </source>
</reference>
<organism evidence="2 3">
    <name type="scientific">Thermogymnomonas acidicola</name>
    <dbReference type="NCBI Taxonomy" id="399579"/>
    <lineage>
        <taxon>Archaea</taxon>
        <taxon>Methanobacteriati</taxon>
        <taxon>Thermoplasmatota</taxon>
        <taxon>Thermoplasmata</taxon>
        <taxon>Thermoplasmatales</taxon>
        <taxon>Thermogymnomonas</taxon>
    </lineage>
</organism>
<reference evidence="2" key="1">
    <citation type="journal article" date="2014" name="Int. J. Syst. Evol. Microbiol.">
        <title>Complete genome sequence of Corynebacterium casei LMG S-19264T (=DSM 44701T), isolated from a smear-ripened cheese.</title>
        <authorList>
            <consortium name="US DOE Joint Genome Institute (JGI-PGF)"/>
            <person name="Walter F."/>
            <person name="Albersmeier A."/>
            <person name="Kalinowski J."/>
            <person name="Ruckert C."/>
        </authorList>
    </citation>
    <scope>NUCLEOTIDE SEQUENCE</scope>
    <source>
        <strain evidence="2">JCM 13583</strain>
    </source>
</reference>
<evidence type="ECO:0000313" key="3">
    <source>
        <dbReference type="Proteomes" id="UP000632195"/>
    </source>
</evidence>
<feature type="transmembrane region" description="Helical" evidence="1">
    <location>
        <begin position="86"/>
        <end position="105"/>
    </location>
</feature>
<keyword evidence="3" id="KW-1185">Reference proteome</keyword>
<dbReference type="RefSeq" id="WP_188680987.1">
    <property type="nucleotide sequence ID" value="NZ_BMNY01000001.1"/>
</dbReference>
<proteinExistence type="predicted"/>